<organism evidence="5 6">
    <name type="scientific">Weissella ceti</name>
    <dbReference type="NCBI Taxonomy" id="759620"/>
    <lineage>
        <taxon>Bacteria</taxon>
        <taxon>Bacillati</taxon>
        <taxon>Bacillota</taxon>
        <taxon>Bacilli</taxon>
        <taxon>Lactobacillales</taxon>
        <taxon>Lactobacillaceae</taxon>
        <taxon>Weissella</taxon>
    </lineage>
</organism>
<proteinExistence type="predicted"/>
<feature type="signal peptide" evidence="3">
    <location>
        <begin position="1"/>
        <end position="35"/>
    </location>
</feature>
<dbReference type="SUPFAM" id="SSF69360">
    <property type="entry name" value="Cell wall binding repeat"/>
    <property type="match status" value="2"/>
</dbReference>
<feature type="domain" description="Peptidase C39-like" evidence="4">
    <location>
        <begin position="542"/>
        <end position="681"/>
    </location>
</feature>
<evidence type="ECO:0000256" key="2">
    <source>
        <dbReference type="SAM" id="MobiDB-lite"/>
    </source>
</evidence>
<reference evidence="5 6" key="1">
    <citation type="submission" date="2022-10" db="EMBL/GenBank/DDBJ databases">
        <title>Weissella fermenti sp. nov., isolated from fermented cabbage.</title>
        <authorList>
            <person name="Lee J.K."/>
            <person name="Baek J.H."/>
            <person name="Choi D.G."/>
            <person name="Kim J.M."/>
            <person name="Jeon C.O."/>
        </authorList>
    </citation>
    <scope>NUCLEOTIDE SEQUENCE [LARGE SCALE GENOMIC DNA]</scope>
    <source>
        <strain evidence="5 6">KACC 18534</strain>
    </source>
</reference>
<evidence type="ECO:0000259" key="4">
    <source>
        <dbReference type="Pfam" id="PF13529"/>
    </source>
</evidence>
<feature type="chain" id="PRO_5047018973" evidence="3">
    <location>
        <begin position="36"/>
        <end position="718"/>
    </location>
</feature>
<dbReference type="Pfam" id="PF13529">
    <property type="entry name" value="Peptidase_C39_2"/>
    <property type="match status" value="1"/>
</dbReference>
<dbReference type="Pfam" id="PF19258">
    <property type="entry name" value="KxYKxGKxW_sig"/>
    <property type="match status" value="1"/>
</dbReference>
<evidence type="ECO:0000256" key="1">
    <source>
        <dbReference type="ARBA" id="ARBA00022729"/>
    </source>
</evidence>
<evidence type="ECO:0000313" key="5">
    <source>
        <dbReference type="EMBL" id="MCW0953290.1"/>
    </source>
</evidence>
<dbReference type="Gene3D" id="2.10.270.10">
    <property type="entry name" value="Cholin Binding"/>
    <property type="match status" value="1"/>
</dbReference>
<dbReference type="InterPro" id="IPR039564">
    <property type="entry name" value="Peptidase_C39-like"/>
</dbReference>
<accession>A0ABT3E4J7</accession>
<protein>
    <submittedName>
        <fullName evidence="5">C39 family peptidase</fullName>
    </submittedName>
</protein>
<sequence length="718" mass="81279">MNEKRHFKMYKQGKIWVTALAGLGALAMGAVSVEAAEINVRKAPIAAQTVKVESNKEIDTKTTTKSVSSKTPEKKNVEEGISKSASLDQTDAKATLKSDSKLESTSKPENDTKAVKKESVAEADKPVKKSEVKSVVKTAEKVTPKKTTSDAEKDAEKPVVKNGWHGDKYFKNGKELTGQQTINGKTYLFGADGKAKKGFQTVGKNKQYYDNNFVQRKNGYVNLDKNSTYYLKDGNAIQGVRKFKDSKGKDKIEVYNAKTHKQLRNTYYILNKNTKAESAYYLGADGRAIQGIRKYKDSKGKTQIETYNWSTHKQMRNAYYMIDKGTKTPTNYYLGNDGRAIQGIRKYKDSKGKTQIETYNWSTHKQMRNAYYMIDKGTKTPTNYYLGKDGRAIQGIRKYKDSKGKTQIETYNWSTHKQMRNAYYMIDKGTKTPTNYYLGKDGRAIQGIRKYKDSKGKTQIETYNWSTHKQMRNAYYVIDKDKKVQSAYYLGSNGRAIKGLRQFGNNVEYYDNNFKRVANKWQTVKNTRYHFGKNGKATEVLLNYKYYSQLQQGAPQGCEGASMQMALSHKGRYVPSLKEIYKKTGSGYKVSPHKGFYGNPFGNGGAVTETIFASALAKSYKHAGAADLTGAKKKDIIRELNRGNAIVTWADYSWRLTGAHSFHVMSIVGYNNGSFLIADPYAYGKRTLWVNQNTWEYVNSNTQTLGYKAPRSMNMVIR</sequence>
<dbReference type="Proteomes" id="UP001526225">
    <property type="component" value="Unassembled WGS sequence"/>
</dbReference>
<dbReference type="Gene3D" id="3.90.70.10">
    <property type="entry name" value="Cysteine proteinases"/>
    <property type="match status" value="1"/>
</dbReference>
<feature type="compositionally biased region" description="Basic and acidic residues" evidence="2">
    <location>
        <begin position="90"/>
        <end position="156"/>
    </location>
</feature>
<feature type="compositionally biased region" description="Basic and acidic residues" evidence="2">
    <location>
        <begin position="71"/>
        <end position="81"/>
    </location>
</feature>
<comment type="caution">
    <text evidence="5">The sequence shown here is derived from an EMBL/GenBank/DDBJ whole genome shotgun (WGS) entry which is preliminary data.</text>
</comment>
<evidence type="ECO:0000256" key="3">
    <source>
        <dbReference type="SAM" id="SignalP"/>
    </source>
</evidence>
<dbReference type="NCBIfam" id="TIGR03715">
    <property type="entry name" value="KxYKxGKxW"/>
    <property type="match status" value="1"/>
</dbReference>
<keyword evidence="1 3" id="KW-0732">Signal</keyword>
<evidence type="ECO:0000313" key="6">
    <source>
        <dbReference type="Proteomes" id="UP001526225"/>
    </source>
</evidence>
<dbReference type="EMBL" id="JAOZFE010000003">
    <property type="protein sequence ID" value="MCW0953290.1"/>
    <property type="molecule type" value="Genomic_DNA"/>
</dbReference>
<name>A0ABT3E4J7_9LACO</name>
<dbReference type="Gene3D" id="2.10.270.20">
    <property type="match status" value="1"/>
</dbReference>
<keyword evidence="6" id="KW-1185">Reference proteome</keyword>
<gene>
    <name evidence="5" type="ORF">OIT44_04270</name>
</gene>
<feature type="region of interest" description="Disordered" evidence="2">
    <location>
        <begin position="54"/>
        <end position="156"/>
    </location>
</feature>
<dbReference type="RefSeq" id="WP_213409709.1">
    <property type="nucleotide sequence ID" value="NZ_CP074441.1"/>
</dbReference>
<dbReference type="InterPro" id="IPR022263">
    <property type="entry name" value="KxYKxGKxW"/>
</dbReference>